<dbReference type="Gene3D" id="2.20.25.240">
    <property type="match status" value="1"/>
</dbReference>
<organism evidence="1 2">
    <name type="scientific">Phytophthora fragariaefolia</name>
    <dbReference type="NCBI Taxonomy" id="1490495"/>
    <lineage>
        <taxon>Eukaryota</taxon>
        <taxon>Sar</taxon>
        <taxon>Stramenopiles</taxon>
        <taxon>Oomycota</taxon>
        <taxon>Peronosporomycetes</taxon>
        <taxon>Peronosporales</taxon>
        <taxon>Peronosporaceae</taxon>
        <taxon>Phytophthora</taxon>
    </lineage>
</organism>
<keyword evidence="2" id="KW-1185">Reference proteome</keyword>
<evidence type="ECO:0000313" key="2">
    <source>
        <dbReference type="Proteomes" id="UP001165121"/>
    </source>
</evidence>
<gene>
    <name evidence="1" type="ORF">Pfra01_002052800</name>
</gene>
<dbReference type="Proteomes" id="UP001165121">
    <property type="component" value="Unassembled WGS sequence"/>
</dbReference>
<dbReference type="EMBL" id="BSXT01002807">
    <property type="protein sequence ID" value="GMF51051.1"/>
    <property type="molecule type" value="Genomic_DNA"/>
</dbReference>
<comment type="caution">
    <text evidence="1">The sequence shown here is derived from an EMBL/GenBank/DDBJ whole genome shotgun (WGS) entry which is preliminary data.</text>
</comment>
<protein>
    <submittedName>
        <fullName evidence="1">Unnamed protein product</fullName>
    </submittedName>
</protein>
<evidence type="ECO:0000313" key="1">
    <source>
        <dbReference type="EMBL" id="GMF51051.1"/>
    </source>
</evidence>
<reference evidence="1" key="1">
    <citation type="submission" date="2023-04" db="EMBL/GenBank/DDBJ databases">
        <title>Phytophthora fragariaefolia NBRC 109709.</title>
        <authorList>
            <person name="Ichikawa N."/>
            <person name="Sato H."/>
            <person name="Tonouchi N."/>
        </authorList>
    </citation>
    <scope>NUCLEOTIDE SEQUENCE</scope>
    <source>
        <strain evidence="1">NBRC 109709</strain>
    </source>
</reference>
<accession>A0A9W6Y2F7</accession>
<sequence length="125" mass="13587">MSSKPSLHSDHIGYDGSDYSVASAETVILGETPDEALDSLNGEENGACLHLIGGELQSSDVQVEEPTDLSLGNKSITYQGYSYAWYYTGSASTNYRRSVYRWTGCKAKLIVKEAVTEVSGEHELV</sequence>
<dbReference type="OrthoDB" id="143444at2759"/>
<name>A0A9W6Y2F7_9STRA</name>
<proteinExistence type="predicted"/>
<dbReference type="AlphaFoldDB" id="A0A9W6Y2F7"/>